<proteinExistence type="predicted"/>
<sequence>MKCSMCAHGCTIKPGKRGICSVRENQDGTLISLVYGKLISAIVDPIEKKPLYNFLPGTKSYSIASAGCNFRCKHCQNYEISQLPRTVEGSDMPGEESTPQMVVADALGAGCASISYTYTEPTVSMEFALETAKFAREKGLRNVFVSNGFMSPESVDLIAPYLDANNIDLKGDDGFGVRVIEALGGEDLPEGVECIDGGTGEVMLGEVPTVQPELSVDFNILMGWADEARRLGVRANADTPADARAAREFGAEGIGLCRTEHMFFDADRIVAMREMILA</sequence>
<dbReference type="GO" id="GO:0016772">
    <property type="term" value="F:transferase activity, transferring phosphorus-containing groups"/>
    <property type="evidence" value="ECO:0007669"/>
    <property type="project" value="InterPro"/>
</dbReference>
<dbReference type="InterPro" id="IPR058240">
    <property type="entry name" value="rSAM_sf"/>
</dbReference>
<dbReference type="SUPFAM" id="SSF102114">
    <property type="entry name" value="Radical SAM enzymes"/>
    <property type="match status" value="1"/>
</dbReference>
<dbReference type="Gene3D" id="3.20.20.70">
    <property type="entry name" value="Aldolase class I"/>
    <property type="match status" value="1"/>
</dbReference>
<evidence type="ECO:0000256" key="2">
    <source>
        <dbReference type="ARBA" id="ARBA00022485"/>
    </source>
</evidence>
<feature type="domain" description="Radical SAM core" evidence="8">
    <location>
        <begin position="65"/>
        <end position="173"/>
    </location>
</feature>
<dbReference type="AlphaFoldDB" id="A0A0F9EXB2"/>
<keyword evidence="5" id="KW-0408">Iron</keyword>
<dbReference type="InterPro" id="IPR000121">
    <property type="entry name" value="PEP_util_C"/>
</dbReference>
<dbReference type="EMBL" id="LAZR01032896">
    <property type="protein sequence ID" value="KKL49615.1"/>
    <property type="molecule type" value="Genomic_DNA"/>
</dbReference>
<dbReference type="CDD" id="cd01335">
    <property type="entry name" value="Radical_SAM"/>
    <property type="match status" value="1"/>
</dbReference>
<dbReference type="SUPFAM" id="SSF51621">
    <property type="entry name" value="Phosphoenolpyruvate/pyruvate domain"/>
    <property type="match status" value="1"/>
</dbReference>
<dbReference type="Pfam" id="PF02896">
    <property type="entry name" value="PEP-utilizers_C"/>
    <property type="match status" value="1"/>
</dbReference>
<dbReference type="GO" id="GO:0051539">
    <property type="term" value="F:4 iron, 4 sulfur cluster binding"/>
    <property type="evidence" value="ECO:0007669"/>
    <property type="project" value="UniProtKB-KW"/>
</dbReference>
<name>A0A0F9EXB2_9ZZZZ</name>
<keyword evidence="4" id="KW-0479">Metal-binding</keyword>
<keyword evidence="6" id="KW-0411">Iron-sulfur</keyword>
<evidence type="ECO:0000256" key="3">
    <source>
        <dbReference type="ARBA" id="ARBA00022691"/>
    </source>
</evidence>
<organism evidence="9">
    <name type="scientific">marine sediment metagenome</name>
    <dbReference type="NCBI Taxonomy" id="412755"/>
    <lineage>
        <taxon>unclassified sequences</taxon>
        <taxon>metagenomes</taxon>
        <taxon>ecological metagenomes</taxon>
    </lineage>
</organism>
<dbReference type="InterPro" id="IPR023430">
    <property type="entry name" value="Pept_HybD-like_dom_sf"/>
</dbReference>
<dbReference type="Gene3D" id="3.50.30.10">
    <property type="entry name" value="Phosphohistidine domain"/>
    <property type="match status" value="1"/>
</dbReference>
<reference evidence="9" key="1">
    <citation type="journal article" date="2015" name="Nature">
        <title>Complex archaea that bridge the gap between prokaryotes and eukaryotes.</title>
        <authorList>
            <person name="Spang A."/>
            <person name="Saw J.H."/>
            <person name="Jorgensen S.L."/>
            <person name="Zaremba-Niedzwiedzka K."/>
            <person name="Martijn J."/>
            <person name="Lind A.E."/>
            <person name="van Eijk R."/>
            <person name="Schleper C."/>
            <person name="Guy L."/>
            <person name="Ettema T.J."/>
        </authorList>
    </citation>
    <scope>NUCLEOTIDE SEQUENCE</scope>
</reference>
<dbReference type="InterPro" id="IPR040442">
    <property type="entry name" value="Pyrv_kinase-like_dom_sf"/>
</dbReference>
<keyword evidence="3" id="KW-0949">S-adenosyl-L-methionine</keyword>
<dbReference type="PANTHER" id="PTHR30352:SF5">
    <property type="entry name" value="PYRUVATE FORMATE-LYASE 1-ACTIVATING ENZYME"/>
    <property type="match status" value="1"/>
</dbReference>
<dbReference type="GO" id="GO:0046872">
    <property type="term" value="F:metal ion binding"/>
    <property type="evidence" value="ECO:0007669"/>
    <property type="project" value="UniProtKB-KW"/>
</dbReference>
<dbReference type="Gene3D" id="3.20.20.60">
    <property type="entry name" value="Phosphoenolpyruvate-binding domains"/>
    <property type="match status" value="1"/>
</dbReference>
<dbReference type="Gene3D" id="1.10.189.10">
    <property type="entry name" value="Pyruvate Phosphate Dikinase, domain 2"/>
    <property type="match status" value="1"/>
</dbReference>
<keyword evidence="2" id="KW-0004">4Fe-4S</keyword>
<dbReference type="InterPro" id="IPR015813">
    <property type="entry name" value="Pyrv/PenolPyrv_kinase-like_dom"/>
</dbReference>
<protein>
    <recommendedName>
        <fullName evidence="10">Radical SAM core domain-containing protein</fullName>
    </recommendedName>
</protein>
<evidence type="ECO:0000259" key="8">
    <source>
        <dbReference type="Pfam" id="PF04055"/>
    </source>
</evidence>
<dbReference type="InterPro" id="IPR013785">
    <property type="entry name" value="Aldolase_TIM"/>
</dbReference>
<feature type="non-terminal residue" evidence="9">
    <location>
        <position position="278"/>
    </location>
</feature>
<dbReference type="Pfam" id="PF04055">
    <property type="entry name" value="Radical_SAM"/>
    <property type="match status" value="1"/>
</dbReference>
<evidence type="ECO:0000256" key="1">
    <source>
        <dbReference type="ARBA" id="ARBA00001966"/>
    </source>
</evidence>
<accession>A0A0F9EXB2</accession>
<evidence type="ECO:0000256" key="6">
    <source>
        <dbReference type="ARBA" id="ARBA00023014"/>
    </source>
</evidence>
<evidence type="ECO:0008006" key="10">
    <source>
        <dbReference type="Google" id="ProtNLM"/>
    </source>
</evidence>
<evidence type="ECO:0000256" key="5">
    <source>
        <dbReference type="ARBA" id="ARBA00023004"/>
    </source>
</evidence>
<evidence type="ECO:0000259" key="7">
    <source>
        <dbReference type="Pfam" id="PF02896"/>
    </source>
</evidence>
<dbReference type="PANTHER" id="PTHR30352">
    <property type="entry name" value="PYRUVATE FORMATE-LYASE-ACTIVATING ENZYME"/>
    <property type="match status" value="1"/>
</dbReference>
<dbReference type="InterPro" id="IPR007197">
    <property type="entry name" value="rSAM"/>
</dbReference>
<dbReference type="InterPro" id="IPR034457">
    <property type="entry name" value="Organic_radical-activating"/>
</dbReference>
<comment type="cofactor">
    <cofactor evidence="1">
        <name>[4Fe-4S] cluster</name>
        <dbReference type="ChEBI" id="CHEBI:49883"/>
    </cofactor>
</comment>
<feature type="domain" description="PEP-utilising enzyme C-terminal" evidence="7">
    <location>
        <begin position="221"/>
        <end position="274"/>
    </location>
</feature>
<evidence type="ECO:0000256" key="4">
    <source>
        <dbReference type="ARBA" id="ARBA00022723"/>
    </source>
</evidence>
<evidence type="ECO:0000313" key="9">
    <source>
        <dbReference type="EMBL" id="KKL49615.1"/>
    </source>
</evidence>
<dbReference type="SFLD" id="SFLDS00029">
    <property type="entry name" value="Radical_SAM"/>
    <property type="match status" value="1"/>
</dbReference>
<gene>
    <name evidence="9" type="ORF">LCGC14_2313750</name>
</gene>
<dbReference type="SUPFAM" id="SSF53163">
    <property type="entry name" value="HybD-like"/>
    <property type="match status" value="1"/>
</dbReference>
<comment type="caution">
    <text evidence="9">The sequence shown here is derived from an EMBL/GenBank/DDBJ whole genome shotgun (WGS) entry which is preliminary data.</text>
</comment>